<name>A0A482VIN1_ASBVE</name>
<organism evidence="1 2">
    <name type="scientific">Asbolus verrucosus</name>
    <name type="common">Desert ironclad beetle</name>
    <dbReference type="NCBI Taxonomy" id="1661398"/>
    <lineage>
        <taxon>Eukaryota</taxon>
        <taxon>Metazoa</taxon>
        <taxon>Ecdysozoa</taxon>
        <taxon>Arthropoda</taxon>
        <taxon>Hexapoda</taxon>
        <taxon>Insecta</taxon>
        <taxon>Pterygota</taxon>
        <taxon>Neoptera</taxon>
        <taxon>Endopterygota</taxon>
        <taxon>Coleoptera</taxon>
        <taxon>Polyphaga</taxon>
        <taxon>Cucujiformia</taxon>
        <taxon>Tenebrionidae</taxon>
        <taxon>Pimeliinae</taxon>
        <taxon>Asbolus</taxon>
    </lineage>
</organism>
<protein>
    <submittedName>
        <fullName evidence="1">Uncharacterized protein</fullName>
    </submittedName>
</protein>
<dbReference type="EMBL" id="QDEB01095257">
    <property type="protein sequence ID" value="RZC32692.1"/>
    <property type="molecule type" value="Genomic_DNA"/>
</dbReference>
<feature type="non-terminal residue" evidence="1">
    <location>
        <position position="129"/>
    </location>
</feature>
<reference evidence="1 2" key="1">
    <citation type="submission" date="2017-03" db="EMBL/GenBank/DDBJ databases">
        <title>Genome of the blue death feigning beetle - Asbolus verrucosus.</title>
        <authorList>
            <person name="Rider S.D."/>
        </authorList>
    </citation>
    <scope>NUCLEOTIDE SEQUENCE [LARGE SCALE GENOMIC DNA]</scope>
    <source>
        <strain evidence="1">Butters</strain>
        <tissue evidence="1">Head and leg muscle</tissue>
    </source>
</reference>
<gene>
    <name evidence="1" type="ORF">BDFB_010821</name>
</gene>
<dbReference type="Proteomes" id="UP000292052">
    <property type="component" value="Unassembled WGS sequence"/>
</dbReference>
<evidence type="ECO:0000313" key="1">
    <source>
        <dbReference type="EMBL" id="RZC32692.1"/>
    </source>
</evidence>
<evidence type="ECO:0000313" key="2">
    <source>
        <dbReference type="Proteomes" id="UP000292052"/>
    </source>
</evidence>
<keyword evidence="2" id="KW-1185">Reference proteome</keyword>
<comment type="caution">
    <text evidence="1">The sequence shown here is derived from an EMBL/GenBank/DDBJ whole genome shotgun (WGS) entry which is preliminary data.</text>
</comment>
<sequence length="129" mass="15114">MLFQHKKLNRYVSSYVLEVISLGFDKTHPKTMLSAFDTDAQVICDSSVLCHRVILKSNRKNKWGCEESIACFRLPYTQVYSRKSLFNNYSTTVLHNICIEYNLDVENLQEHPLNDDFTCQEPQNPNYEQ</sequence>
<dbReference type="AlphaFoldDB" id="A0A482VIN1"/>
<accession>A0A482VIN1</accession>
<proteinExistence type="predicted"/>